<evidence type="ECO:0000256" key="1">
    <source>
        <dbReference type="ARBA" id="ARBA00008857"/>
    </source>
</evidence>
<dbReference type="PROSITE" id="PS51898">
    <property type="entry name" value="TYR_RECOMBINASE"/>
    <property type="match status" value="1"/>
</dbReference>
<evidence type="ECO:0000313" key="6">
    <source>
        <dbReference type="EMBL" id="RUQ63909.1"/>
    </source>
</evidence>
<evidence type="ECO:0000256" key="3">
    <source>
        <dbReference type="ARBA" id="ARBA00023125"/>
    </source>
</evidence>
<proteinExistence type="inferred from homology"/>
<reference evidence="6 7" key="1">
    <citation type="submission" date="2018-12" db="EMBL/GenBank/DDBJ databases">
        <authorList>
            <person name="Yang Y."/>
        </authorList>
    </citation>
    <scope>NUCLEOTIDE SEQUENCE [LARGE SCALE GENOMIC DNA]</scope>
    <source>
        <strain evidence="6 7">GSF71</strain>
    </source>
</reference>
<dbReference type="PANTHER" id="PTHR30629:SF2">
    <property type="entry name" value="PROPHAGE INTEGRASE INTS-RELATED"/>
    <property type="match status" value="1"/>
</dbReference>
<dbReference type="InterPro" id="IPR013762">
    <property type="entry name" value="Integrase-like_cat_sf"/>
</dbReference>
<dbReference type="Pfam" id="PF22022">
    <property type="entry name" value="Phage_int_M"/>
    <property type="match status" value="1"/>
</dbReference>
<evidence type="ECO:0000256" key="2">
    <source>
        <dbReference type="ARBA" id="ARBA00022908"/>
    </source>
</evidence>
<evidence type="ECO:0000256" key="4">
    <source>
        <dbReference type="ARBA" id="ARBA00023172"/>
    </source>
</evidence>
<name>A0A433J153_9PROT</name>
<comment type="caution">
    <text evidence="6">The sequence shown here is derived from an EMBL/GenBank/DDBJ whole genome shotgun (WGS) entry which is preliminary data.</text>
</comment>
<dbReference type="GO" id="GO:0006310">
    <property type="term" value="P:DNA recombination"/>
    <property type="evidence" value="ECO:0007669"/>
    <property type="project" value="UniProtKB-KW"/>
</dbReference>
<keyword evidence="2" id="KW-0229">DNA integration</keyword>
<keyword evidence="4" id="KW-0233">DNA recombination</keyword>
<keyword evidence="3" id="KW-0238">DNA-binding</keyword>
<evidence type="ECO:0000313" key="7">
    <source>
        <dbReference type="Proteomes" id="UP000280346"/>
    </source>
</evidence>
<dbReference type="InterPro" id="IPR050808">
    <property type="entry name" value="Phage_Integrase"/>
</dbReference>
<protein>
    <submittedName>
        <fullName evidence="6">Integrase</fullName>
    </submittedName>
</protein>
<dbReference type="AlphaFoldDB" id="A0A433J153"/>
<dbReference type="PANTHER" id="PTHR30629">
    <property type="entry name" value="PROPHAGE INTEGRASE"/>
    <property type="match status" value="1"/>
</dbReference>
<dbReference type="InterPro" id="IPR002104">
    <property type="entry name" value="Integrase_catalytic"/>
</dbReference>
<dbReference type="InterPro" id="IPR053876">
    <property type="entry name" value="Phage_int_M"/>
</dbReference>
<organism evidence="6 7">
    <name type="scientific">Azospirillum doebereinerae</name>
    <dbReference type="NCBI Taxonomy" id="92933"/>
    <lineage>
        <taxon>Bacteria</taxon>
        <taxon>Pseudomonadati</taxon>
        <taxon>Pseudomonadota</taxon>
        <taxon>Alphaproteobacteria</taxon>
        <taxon>Rhodospirillales</taxon>
        <taxon>Azospirillaceae</taxon>
        <taxon>Azospirillum</taxon>
    </lineage>
</organism>
<dbReference type="GO" id="GO:0015074">
    <property type="term" value="P:DNA integration"/>
    <property type="evidence" value="ECO:0007669"/>
    <property type="project" value="UniProtKB-KW"/>
</dbReference>
<dbReference type="InterPro" id="IPR011010">
    <property type="entry name" value="DNA_brk_join_enz"/>
</dbReference>
<dbReference type="SUPFAM" id="SSF56349">
    <property type="entry name" value="DNA breaking-rejoining enzymes"/>
    <property type="match status" value="1"/>
</dbReference>
<feature type="domain" description="Tyr recombinase" evidence="5">
    <location>
        <begin position="78"/>
        <end position="255"/>
    </location>
</feature>
<dbReference type="EMBL" id="RZIJ01000032">
    <property type="protein sequence ID" value="RUQ63909.1"/>
    <property type="molecule type" value="Genomic_DNA"/>
</dbReference>
<keyword evidence="7" id="KW-1185">Reference proteome</keyword>
<dbReference type="GO" id="GO:0003677">
    <property type="term" value="F:DNA binding"/>
    <property type="evidence" value="ECO:0007669"/>
    <property type="project" value="UniProtKB-KW"/>
</dbReference>
<dbReference type="Pfam" id="PF00589">
    <property type="entry name" value="Phage_integrase"/>
    <property type="match status" value="1"/>
</dbReference>
<sequence length="260" mass="29709">MLIDIVCQKICHRPISQIRPREVLELLQEIEKTGRLETARRAKTIIGGVFRLAALTDRAPTDPTVVLRNATKAPKVTHRAAIIQPDRFGELLRAIDGYEWGPSIKCALQALALTFVRPGELRQCMWKDIDLEDGIWRIPASTTKMKRPLDVPITPQLRVILREISPYSRKDSFVFPSPQSFYKPMGSHGLRAALIRLGFGEEMTAHGFRASASSMLNELGYRPDVIEMQLGHIEKNDVRREYNRALYWDERVAMMSEWAK</sequence>
<dbReference type="Proteomes" id="UP000280346">
    <property type="component" value="Unassembled WGS sequence"/>
</dbReference>
<accession>A0A433J153</accession>
<gene>
    <name evidence="6" type="ORF">EJ913_27240</name>
</gene>
<dbReference type="OrthoDB" id="9795573at2"/>
<comment type="similarity">
    <text evidence="1">Belongs to the 'phage' integrase family.</text>
</comment>
<dbReference type="Gene3D" id="1.10.150.130">
    <property type="match status" value="1"/>
</dbReference>
<dbReference type="InterPro" id="IPR010998">
    <property type="entry name" value="Integrase_recombinase_N"/>
</dbReference>
<evidence type="ECO:0000259" key="5">
    <source>
        <dbReference type="PROSITE" id="PS51898"/>
    </source>
</evidence>
<dbReference type="CDD" id="cd00801">
    <property type="entry name" value="INT_P4_C"/>
    <property type="match status" value="1"/>
</dbReference>
<dbReference type="Gene3D" id="1.10.443.10">
    <property type="entry name" value="Intergrase catalytic core"/>
    <property type="match status" value="1"/>
</dbReference>